<feature type="domain" description="CN hydrolase" evidence="9">
    <location>
        <begin position="188"/>
        <end position="286"/>
    </location>
</feature>
<organism evidence="10">
    <name type="scientific">marine metagenome</name>
    <dbReference type="NCBI Taxonomy" id="408172"/>
    <lineage>
        <taxon>unclassified sequences</taxon>
        <taxon>metagenomes</taxon>
        <taxon>ecological metagenomes</taxon>
    </lineage>
</organism>
<dbReference type="AlphaFoldDB" id="A0A381VZT6"/>
<evidence type="ECO:0000256" key="6">
    <source>
        <dbReference type="ARBA" id="ARBA00023136"/>
    </source>
</evidence>
<name>A0A381VZT6_9ZZZZ</name>
<evidence type="ECO:0000256" key="4">
    <source>
        <dbReference type="ARBA" id="ARBA00022692"/>
    </source>
</evidence>
<dbReference type="InterPro" id="IPR036526">
    <property type="entry name" value="C-N_Hydrolase_sf"/>
</dbReference>
<keyword evidence="4 8" id="KW-0812">Transmembrane</keyword>
<feature type="transmembrane region" description="Helical" evidence="8">
    <location>
        <begin position="126"/>
        <end position="144"/>
    </location>
</feature>
<feature type="non-terminal residue" evidence="10">
    <location>
        <position position="1"/>
    </location>
</feature>
<feature type="transmembrane region" description="Helical" evidence="8">
    <location>
        <begin position="24"/>
        <end position="41"/>
    </location>
</feature>
<dbReference type="PANTHER" id="PTHR38686">
    <property type="entry name" value="APOLIPOPROTEIN N-ACYLTRANSFERASE"/>
    <property type="match status" value="1"/>
</dbReference>
<dbReference type="PANTHER" id="PTHR38686:SF1">
    <property type="entry name" value="APOLIPOPROTEIN N-ACYLTRANSFERASE"/>
    <property type="match status" value="1"/>
</dbReference>
<dbReference type="SUPFAM" id="SSF56317">
    <property type="entry name" value="Carbon-nitrogen hydrolase"/>
    <property type="match status" value="1"/>
</dbReference>
<gene>
    <name evidence="10" type="ORF">METZ01_LOCUS98017</name>
</gene>
<dbReference type="InterPro" id="IPR045378">
    <property type="entry name" value="LNT_N"/>
</dbReference>
<proteinExistence type="predicted"/>
<dbReference type="GO" id="GO:0005886">
    <property type="term" value="C:plasma membrane"/>
    <property type="evidence" value="ECO:0007669"/>
    <property type="project" value="UniProtKB-SubCell"/>
</dbReference>
<dbReference type="EMBL" id="UINC01010126">
    <property type="protein sequence ID" value="SVA45163.1"/>
    <property type="molecule type" value="Genomic_DNA"/>
</dbReference>
<dbReference type="Gene3D" id="3.60.110.10">
    <property type="entry name" value="Carbon-nitrogen hydrolase"/>
    <property type="match status" value="1"/>
</dbReference>
<comment type="subcellular location">
    <subcellularLocation>
        <location evidence="1">Cell membrane</location>
        <topology evidence="1">Multi-pass membrane protein</topology>
    </subcellularLocation>
</comment>
<evidence type="ECO:0000256" key="1">
    <source>
        <dbReference type="ARBA" id="ARBA00004651"/>
    </source>
</evidence>
<evidence type="ECO:0000256" key="5">
    <source>
        <dbReference type="ARBA" id="ARBA00022989"/>
    </source>
</evidence>
<feature type="transmembrane region" description="Helical" evidence="8">
    <location>
        <begin position="47"/>
        <end position="71"/>
    </location>
</feature>
<sequence length="286" mass="32436">VYIGFIPLIHVWFTHNTKNNFKSGYIFGLVYNLISNYWIGANSGAEFGVVLFSLISAVMYLALFWGIAGAITGALRKDVNLYLMLPFLVVSLEWIRSFGPLGFAWGNLALTQTDYLPILQNIDIAGTYYIAFWIISINVILYNLIYSKTGIKKVHIIPAIIFLGLFFSGWGRMQFFQSKSDSIDIAIIQPNVNPNEKWDYSSRQETLMFMDSLHNTAISLRPDFILFPETALPAYLRLNNRIRSQLQTKVDTTGIPVLVGTVDRIIDPEGKKVYYNSAMYLSPKKA</sequence>
<evidence type="ECO:0000256" key="3">
    <source>
        <dbReference type="ARBA" id="ARBA00022679"/>
    </source>
</evidence>
<keyword evidence="2" id="KW-1003">Cell membrane</keyword>
<reference evidence="10" key="1">
    <citation type="submission" date="2018-05" db="EMBL/GenBank/DDBJ databases">
        <authorList>
            <person name="Lanie J.A."/>
            <person name="Ng W.-L."/>
            <person name="Kazmierczak K.M."/>
            <person name="Andrzejewski T.M."/>
            <person name="Davidsen T.M."/>
            <person name="Wayne K.J."/>
            <person name="Tettelin H."/>
            <person name="Glass J.I."/>
            <person name="Rusch D."/>
            <person name="Podicherti R."/>
            <person name="Tsui H.-C.T."/>
            <person name="Winkler M.E."/>
        </authorList>
    </citation>
    <scope>NUCLEOTIDE SEQUENCE</scope>
</reference>
<keyword evidence="7" id="KW-0012">Acyltransferase</keyword>
<evidence type="ECO:0000256" key="2">
    <source>
        <dbReference type="ARBA" id="ARBA00022475"/>
    </source>
</evidence>
<evidence type="ECO:0000259" key="9">
    <source>
        <dbReference type="PROSITE" id="PS50263"/>
    </source>
</evidence>
<feature type="transmembrane region" description="Helical" evidence="8">
    <location>
        <begin position="83"/>
        <end position="106"/>
    </location>
</feature>
<dbReference type="GO" id="GO:0016410">
    <property type="term" value="F:N-acyltransferase activity"/>
    <property type="evidence" value="ECO:0007669"/>
    <property type="project" value="InterPro"/>
</dbReference>
<keyword evidence="3" id="KW-0808">Transferase</keyword>
<dbReference type="Pfam" id="PF20154">
    <property type="entry name" value="LNT_N"/>
    <property type="match status" value="1"/>
</dbReference>
<evidence type="ECO:0000256" key="8">
    <source>
        <dbReference type="SAM" id="Phobius"/>
    </source>
</evidence>
<dbReference type="PROSITE" id="PS50263">
    <property type="entry name" value="CN_HYDROLASE"/>
    <property type="match status" value="1"/>
</dbReference>
<dbReference type="NCBIfam" id="TIGR00546">
    <property type="entry name" value="lnt"/>
    <property type="match status" value="1"/>
</dbReference>
<dbReference type="GO" id="GO:0042158">
    <property type="term" value="P:lipoprotein biosynthetic process"/>
    <property type="evidence" value="ECO:0007669"/>
    <property type="project" value="InterPro"/>
</dbReference>
<feature type="non-terminal residue" evidence="10">
    <location>
        <position position="286"/>
    </location>
</feature>
<accession>A0A381VZT6</accession>
<keyword evidence="5 8" id="KW-1133">Transmembrane helix</keyword>
<dbReference type="InterPro" id="IPR004563">
    <property type="entry name" value="Apolipo_AcylTrfase"/>
</dbReference>
<dbReference type="InterPro" id="IPR003010">
    <property type="entry name" value="C-N_Hydrolase"/>
</dbReference>
<protein>
    <recommendedName>
        <fullName evidence="9">CN hydrolase domain-containing protein</fullName>
    </recommendedName>
</protein>
<feature type="transmembrane region" description="Helical" evidence="8">
    <location>
        <begin position="156"/>
        <end position="173"/>
    </location>
</feature>
<keyword evidence="6 8" id="KW-0472">Membrane</keyword>
<evidence type="ECO:0000256" key="7">
    <source>
        <dbReference type="ARBA" id="ARBA00023315"/>
    </source>
</evidence>
<evidence type="ECO:0000313" key="10">
    <source>
        <dbReference type="EMBL" id="SVA45163.1"/>
    </source>
</evidence>